<feature type="coiled-coil region" evidence="1">
    <location>
        <begin position="48"/>
        <end position="75"/>
    </location>
</feature>
<gene>
    <name evidence="4" type="ORF">SAMN04488535_0981</name>
</gene>
<dbReference type="EMBL" id="LT629700">
    <property type="protein sequence ID" value="SDL84749.1"/>
    <property type="molecule type" value="Genomic_DNA"/>
</dbReference>
<evidence type="ECO:0000313" key="5">
    <source>
        <dbReference type="Proteomes" id="UP000199350"/>
    </source>
</evidence>
<dbReference type="InterPro" id="IPR003743">
    <property type="entry name" value="Zf-RING_7"/>
</dbReference>
<evidence type="ECO:0000259" key="2">
    <source>
        <dbReference type="Pfam" id="PF02591"/>
    </source>
</evidence>
<dbReference type="STRING" id="38302.SAMN04488535_0981"/>
<accession>A0A1G9NE60</accession>
<reference evidence="5" key="1">
    <citation type="submission" date="2016-10" db="EMBL/GenBank/DDBJ databases">
        <authorList>
            <person name="Varghese N."/>
            <person name="Submissions S."/>
        </authorList>
    </citation>
    <scope>NUCLEOTIDE SEQUENCE [LARGE SCALE GENOMIC DNA]</scope>
    <source>
        <strain evidence="5">DSM 20632</strain>
    </source>
</reference>
<sequence>MNLSPDKQQVLLELARADRAQRHPQRQSPEEAELANLVAQRERLASAAAAAQMAVDDLELDILRIQEDERKLKKRDLDNKHQLTAETDPERRKDLEHDRYAAKSRLADLYYELKEAHGEVKALRNNRDIHGARLDEMDRKIEVARRAAEASPAPELADPATFRAQLPADVLALYDDIGAAPFNGRTCGSCFITLPQAERAEVLAADPDELPTCPNCGALLVRVAPAGE</sequence>
<dbReference type="Gene3D" id="1.10.287.1490">
    <property type="match status" value="1"/>
</dbReference>
<protein>
    <submittedName>
        <fullName evidence="4">Uncharacterized protein</fullName>
    </submittedName>
</protein>
<keyword evidence="1" id="KW-0175">Coiled coil</keyword>
<proteinExistence type="predicted"/>
<name>A0A1G9NE60_9CORY</name>
<evidence type="ECO:0000256" key="1">
    <source>
        <dbReference type="SAM" id="Coils"/>
    </source>
</evidence>
<dbReference type="Pfam" id="PF02591">
    <property type="entry name" value="Zn_ribbon_9"/>
    <property type="match status" value="1"/>
</dbReference>
<dbReference type="AlphaFoldDB" id="A0A1G9NE60"/>
<feature type="domain" description="CT398-like coiled coil hairpin" evidence="3">
    <location>
        <begin position="22"/>
        <end position="177"/>
    </location>
</feature>
<organism evidence="4 5">
    <name type="scientific">Corynebacterium mycetoides</name>
    <dbReference type="NCBI Taxonomy" id="38302"/>
    <lineage>
        <taxon>Bacteria</taxon>
        <taxon>Bacillati</taxon>
        <taxon>Actinomycetota</taxon>
        <taxon>Actinomycetes</taxon>
        <taxon>Mycobacteriales</taxon>
        <taxon>Corynebacteriaceae</taxon>
        <taxon>Corynebacterium</taxon>
    </lineage>
</organism>
<dbReference type="RefSeq" id="WP_092149531.1">
    <property type="nucleotide sequence ID" value="NZ_LT629700.1"/>
</dbReference>
<evidence type="ECO:0000259" key="3">
    <source>
        <dbReference type="Pfam" id="PF24481"/>
    </source>
</evidence>
<feature type="domain" description="C4-type zinc ribbon" evidence="2">
    <location>
        <begin position="186"/>
        <end position="220"/>
    </location>
</feature>
<dbReference type="Proteomes" id="UP000199350">
    <property type="component" value="Chromosome I"/>
</dbReference>
<dbReference type="InterPro" id="IPR056003">
    <property type="entry name" value="CT398_CC_hairpin"/>
</dbReference>
<dbReference type="OrthoDB" id="9784388at2"/>
<evidence type="ECO:0000313" key="4">
    <source>
        <dbReference type="EMBL" id="SDL84749.1"/>
    </source>
</evidence>
<keyword evidence="5" id="KW-1185">Reference proteome</keyword>
<dbReference type="Pfam" id="PF24481">
    <property type="entry name" value="CT398_CC"/>
    <property type="match status" value="1"/>
</dbReference>